<keyword evidence="2" id="KW-1185">Reference proteome</keyword>
<accession>A0AAD7I995</accession>
<comment type="caution">
    <text evidence="1">The sequence shown here is derived from an EMBL/GenBank/DDBJ whole genome shotgun (WGS) entry which is preliminary data.</text>
</comment>
<evidence type="ECO:0000313" key="1">
    <source>
        <dbReference type="EMBL" id="KAJ7736833.1"/>
    </source>
</evidence>
<name>A0AAD7I995_9AGAR</name>
<gene>
    <name evidence="1" type="ORF">B0H16DRAFT_1466437</name>
</gene>
<dbReference type="Proteomes" id="UP001215598">
    <property type="component" value="Unassembled WGS sequence"/>
</dbReference>
<sequence length="101" mass="11662">MFSVRSQPMKIFKRPADDVRFVNSSLLSVWSMAAKWQPDKYLAQNGRAPNSFQIGKYFRSQLTRSKKTQDVKTLQDLKITSPQTLQGFKSFLSTQETRQQG</sequence>
<organism evidence="1 2">
    <name type="scientific">Mycena metata</name>
    <dbReference type="NCBI Taxonomy" id="1033252"/>
    <lineage>
        <taxon>Eukaryota</taxon>
        <taxon>Fungi</taxon>
        <taxon>Dikarya</taxon>
        <taxon>Basidiomycota</taxon>
        <taxon>Agaricomycotina</taxon>
        <taxon>Agaricomycetes</taxon>
        <taxon>Agaricomycetidae</taxon>
        <taxon>Agaricales</taxon>
        <taxon>Marasmiineae</taxon>
        <taxon>Mycenaceae</taxon>
        <taxon>Mycena</taxon>
    </lineage>
</organism>
<dbReference type="EMBL" id="JARKIB010000119">
    <property type="protein sequence ID" value="KAJ7736833.1"/>
    <property type="molecule type" value="Genomic_DNA"/>
</dbReference>
<proteinExistence type="predicted"/>
<dbReference type="AlphaFoldDB" id="A0AAD7I995"/>
<reference evidence="1" key="1">
    <citation type="submission" date="2023-03" db="EMBL/GenBank/DDBJ databases">
        <title>Massive genome expansion in bonnet fungi (Mycena s.s.) driven by repeated elements and novel gene families across ecological guilds.</title>
        <authorList>
            <consortium name="Lawrence Berkeley National Laboratory"/>
            <person name="Harder C.B."/>
            <person name="Miyauchi S."/>
            <person name="Viragh M."/>
            <person name="Kuo A."/>
            <person name="Thoen E."/>
            <person name="Andreopoulos B."/>
            <person name="Lu D."/>
            <person name="Skrede I."/>
            <person name="Drula E."/>
            <person name="Henrissat B."/>
            <person name="Morin E."/>
            <person name="Kohler A."/>
            <person name="Barry K."/>
            <person name="LaButti K."/>
            <person name="Morin E."/>
            <person name="Salamov A."/>
            <person name="Lipzen A."/>
            <person name="Mereny Z."/>
            <person name="Hegedus B."/>
            <person name="Baldrian P."/>
            <person name="Stursova M."/>
            <person name="Weitz H."/>
            <person name="Taylor A."/>
            <person name="Grigoriev I.V."/>
            <person name="Nagy L.G."/>
            <person name="Martin F."/>
            <person name="Kauserud H."/>
        </authorList>
    </citation>
    <scope>NUCLEOTIDE SEQUENCE</scope>
    <source>
        <strain evidence="1">CBHHK182m</strain>
    </source>
</reference>
<evidence type="ECO:0000313" key="2">
    <source>
        <dbReference type="Proteomes" id="UP001215598"/>
    </source>
</evidence>
<protein>
    <submittedName>
        <fullName evidence="1">Uncharacterized protein</fullName>
    </submittedName>
</protein>